<dbReference type="SUPFAM" id="SSF58038">
    <property type="entry name" value="SNARE fusion complex"/>
    <property type="match status" value="1"/>
</dbReference>
<dbReference type="InterPro" id="IPR000727">
    <property type="entry name" value="T_SNARE_dom"/>
</dbReference>
<feature type="region of interest" description="Disordered" evidence="5">
    <location>
        <begin position="111"/>
        <end position="139"/>
    </location>
</feature>
<evidence type="ECO:0000256" key="1">
    <source>
        <dbReference type="ARBA" id="ARBA00004409"/>
    </source>
</evidence>
<evidence type="ECO:0000313" key="8">
    <source>
        <dbReference type="Proteomes" id="UP001305779"/>
    </source>
</evidence>
<evidence type="ECO:0000256" key="3">
    <source>
        <dbReference type="ARBA" id="ARBA00023034"/>
    </source>
</evidence>
<dbReference type="CDD" id="cd21444">
    <property type="entry name" value="SNARE_NTD_Tlg1p-like"/>
    <property type="match status" value="1"/>
</dbReference>
<evidence type="ECO:0000256" key="4">
    <source>
        <dbReference type="SAM" id="Coils"/>
    </source>
</evidence>
<reference evidence="7 8" key="1">
    <citation type="journal article" date="2023" name="G3 (Bethesda)">
        <title>A chromosome-level genome assembly of Zasmidium syzygii isolated from banana leaves.</title>
        <authorList>
            <person name="van Westerhoven A.C."/>
            <person name="Mehrabi R."/>
            <person name="Talebi R."/>
            <person name="Steentjes M.B.F."/>
            <person name="Corcolon B."/>
            <person name="Chong P.A."/>
            <person name="Kema G.H.J."/>
            <person name="Seidl M.F."/>
        </authorList>
    </citation>
    <scope>NUCLEOTIDE SEQUENCE [LARGE SCALE GENOMIC DNA]</scope>
    <source>
        <strain evidence="7 8">P124</strain>
    </source>
</reference>
<dbReference type="PANTHER" id="PTHR42089:SF1">
    <property type="entry name" value="YALI0F09427P"/>
    <property type="match status" value="1"/>
</dbReference>
<dbReference type="CDD" id="cd15851">
    <property type="entry name" value="SNARE_Syntaxin6"/>
    <property type="match status" value="1"/>
</dbReference>
<organism evidence="7 8">
    <name type="scientific">Zasmidium cellare</name>
    <name type="common">Wine cellar mold</name>
    <name type="synonym">Racodium cellare</name>
    <dbReference type="NCBI Taxonomy" id="395010"/>
    <lineage>
        <taxon>Eukaryota</taxon>
        <taxon>Fungi</taxon>
        <taxon>Dikarya</taxon>
        <taxon>Ascomycota</taxon>
        <taxon>Pezizomycotina</taxon>
        <taxon>Dothideomycetes</taxon>
        <taxon>Dothideomycetidae</taxon>
        <taxon>Mycosphaerellales</taxon>
        <taxon>Mycosphaerellaceae</taxon>
        <taxon>Zasmidium</taxon>
    </lineage>
</organism>
<feature type="compositionally biased region" description="Basic and acidic residues" evidence="5">
    <location>
        <begin position="325"/>
        <end position="339"/>
    </location>
</feature>
<evidence type="ECO:0000259" key="6">
    <source>
        <dbReference type="PROSITE" id="PS50192"/>
    </source>
</evidence>
<feature type="region of interest" description="Disordered" evidence="5">
    <location>
        <begin position="314"/>
        <end position="382"/>
    </location>
</feature>
<dbReference type="InterPro" id="IPR015260">
    <property type="entry name" value="Syntaxin-6/10/61_N"/>
</dbReference>
<dbReference type="Proteomes" id="UP001305779">
    <property type="component" value="Unassembled WGS sequence"/>
</dbReference>
<dbReference type="Gene3D" id="1.20.5.110">
    <property type="match status" value="1"/>
</dbReference>
<dbReference type="PROSITE" id="PS50192">
    <property type="entry name" value="T_SNARE"/>
    <property type="match status" value="1"/>
</dbReference>
<comment type="caution">
    <text evidence="7">The sequence shown here is derived from an EMBL/GenBank/DDBJ whole genome shotgun (WGS) entry which is preliminary data.</text>
</comment>
<feature type="coiled-coil region" evidence="4">
    <location>
        <begin position="279"/>
        <end position="313"/>
    </location>
</feature>
<proteinExistence type="predicted"/>
<keyword evidence="4" id="KW-0175">Coiled coil</keyword>
<dbReference type="SUPFAM" id="SSF47661">
    <property type="entry name" value="t-snare proteins"/>
    <property type="match status" value="1"/>
</dbReference>
<gene>
    <name evidence="7" type="ORF">PRZ48_006879</name>
</gene>
<keyword evidence="3" id="KW-0333">Golgi apparatus</keyword>
<comment type="subcellular location">
    <subcellularLocation>
        <location evidence="1">Golgi apparatus membrane</location>
        <topology evidence="1">Single-pass type IV membrane protein</topology>
    </subcellularLocation>
</comment>
<keyword evidence="2" id="KW-0653">Protein transport</keyword>
<keyword evidence="8" id="KW-1185">Reference proteome</keyword>
<dbReference type="Gene3D" id="1.20.58.90">
    <property type="match status" value="1"/>
</dbReference>
<dbReference type="PANTHER" id="PTHR42089">
    <property type="entry name" value="YALI0F09427P"/>
    <property type="match status" value="1"/>
</dbReference>
<evidence type="ECO:0000256" key="2">
    <source>
        <dbReference type="ARBA" id="ARBA00022927"/>
    </source>
</evidence>
<sequence>MSNDPFEEAQADVLSLLQQTRPLLSSYLRIRSSASSPTSPELVEARQELQSNLTDLSADLQDLVDSVKAVEGDPYKYGLDVAEVSRRRRLVEDVGKEIEDMHQQLNETVHAADARKGSNGKAPLAHPDSFGDMDDDEQDDGYGAWEEQRQMEMMHEQDEALDGVFQTVGNLRAQADTMGRELEEQAELLEDTENITDRVGGKLQTGMKKIRYVIEKNEALSVNPFVDLPKAPTLPHNYASIPSTLPPSILNSPPVQSNPELPAYVTSSSGFAAHPRTIINQSKSLLEQIEKQRQDAQRQVNEWEQSIRDRELAEKRRKAPGWLDTEERILQPEKPKAEMADQSVNLMDEPAEADATTAPRRDKQVDDLGAAMDRAFGRSEMG</sequence>
<dbReference type="SMART" id="SM00397">
    <property type="entry name" value="t_SNARE"/>
    <property type="match status" value="1"/>
</dbReference>
<evidence type="ECO:0000256" key="5">
    <source>
        <dbReference type="SAM" id="MobiDB-lite"/>
    </source>
</evidence>
<dbReference type="Pfam" id="PF09177">
    <property type="entry name" value="STX6_10_61_N"/>
    <property type="match status" value="1"/>
</dbReference>
<dbReference type="EMBL" id="JAXOVC010000005">
    <property type="protein sequence ID" value="KAK4501073.1"/>
    <property type="molecule type" value="Genomic_DNA"/>
</dbReference>
<dbReference type="InterPro" id="IPR048036">
    <property type="entry name" value="Tlg1p-like_N"/>
</dbReference>
<keyword evidence="2" id="KW-0813">Transport</keyword>
<name>A0ABR0EIX0_ZASCE</name>
<evidence type="ECO:0000313" key="7">
    <source>
        <dbReference type="EMBL" id="KAK4501073.1"/>
    </source>
</evidence>
<protein>
    <recommendedName>
        <fullName evidence="6">t-SNARE coiled-coil homology domain-containing protein</fullName>
    </recommendedName>
</protein>
<accession>A0ABR0EIX0</accession>
<feature type="domain" description="T-SNARE coiled-coil homology" evidence="6">
    <location>
        <begin position="151"/>
        <end position="213"/>
    </location>
</feature>
<dbReference type="InterPro" id="IPR010989">
    <property type="entry name" value="SNARE"/>
</dbReference>